<dbReference type="EMBL" id="CM056820">
    <property type="protein sequence ID" value="KAJ8615284.1"/>
    <property type="molecule type" value="Genomic_DNA"/>
</dbReference>
<name>A0ACC2K2M7_PERAE</name>
<dbReference type="Proteomes" id="UP001234297">
    <property type="component" value="Chromosome 12"/>
</dbReference>
<reference evidence="1 2" key="1">
    <citation type="journal article" date="2022" name="Hortic Res">
        <title>A haplotype resolved chromosomal level avocado genome allows analysis of novel avocado genes.</title>
        <authorList>
            <person name="Nath O."/>
            <person name="Fletcher S.J."/>
            <person name="Hayward A."/>
            <person name="Shaw L.M."/>
            <person name="Masouleh A.K."/>
            <person name="Furtado A."/>
            <person name="Henry R.J."/>
            <person name="Mitter N."/>
        </authorList>
    </citation>
    <scope>NUCLEOTIDE SEQUENCE [LARGE SCALE GENOMIC DNA]</scope>
    <source>
        <strain evidence="2">cv. Hass</strain>
    </source>
</reference>
<accession>A0ACC2K2M7</accession>
<evidence type="ECO:0000313" key="1">
    <source>
        <dbReference type="EMBL" id="KAJ8615284.1"/>
    </source>
</evidence>
<evidence type="ECO:0000313" key="2">
    <source>
        <dbReference type="Proteomes" id="UP001234297"/>
    </source>
</evidence>
<gene>
    <name evidence="1" type="ORF">MRB53_034656</name>
</gene>
<keyword evidence="2" id="KW-1185">Reference proteome</keyword>
<comment type="caution">
    <text evidence="1">The sequence shown here is derived from an EMBL/GenBank/DDBJ whole genome shotgun (WGS) entry which is preliminary data.</text>
</comment>
<organism evidence="1 2">
    <name type="scientific">Persea americana</name>
    <name type="common">Avocado</name>
    <dbReference type="NCBI Taxonomy" id="3435"/>
    <lineage>
        <taxon>Eukaryota</taxon>
        <taxon>Viridiplantae</taxon>
        <taxon>Streptophyta</taxon>
        <taxon>Embryophyta</taxon>
        <taxon>Tracheophyta</taxon>
        <taxon>Spermatophyta</taxon>
        <taxon>Magnoliopsida</taxon>
        <taxon>Magnoliidae</taxon>
        <taxon>Laurales</taxon>
        <taxon>Lauraceae</taxon>
        <taxon>Persea</taxon>
    </lineage>
</organism>
<protein>
    <submittedName>
        <fullName evidence="1">Uncharacterized protein</fullName>
    </submittedName>
</protein>
<sequence>MGRSRKSTTGKDFHCIQSEIHFLSRILTHRASTLAVSCLPSSHSNKRRNGDAYKVEHCNIDGQKTVAWSLVYIMISAY</sequence>
<proteinExistence type="predicted"/>